<evidence type="ECO:0000256" key="2">
    <source>
        <dbReference type="ARBA" id="ARBA00006661"/>
    </source>
</evidence>
<feature type="compositionally biased region" description="Polar residues" evidence="8">
    <location>
        <begin position="123"/>
        <end position="133"/>
    </location>
</feature>
<dbReference type="Proteomes" id="UP000261380">
    <property type="component" value="Unplaced"/>
</dbReference>
<keyword evidence="6" id="KW-0539">Nucleus</keyword>
<keyword evidence="3" id="KW-0227">DNA damage</keyword>
<evidence type="ECO:0000256" key="3">
    <source>
        <dbReference type="ARBA" id="ARBA00022763"/>
    </source>
</evidence>
<organism evidence="9 10">
    <name type="scientific">Xiphophorus couchianus</name>
    <name type="common">Monterrey platyfish</name>
    <dbReference type="NCBI Taxonomy" id="32473"/>
    <lineage>
        <taxon>Eukaryota</taxon>
        <taxon>Metazoa</taxon>
        <taxon>Chordata</taxon>
        <taxon>Craniata</taxon>
        <taxon>Vertebrata</taxon>
        <taxon>Euteleostomi</taxon>
        <taxon>Actinopterygii</taxon>
        <taxon>Neopterygii</taxon>
        <taxon>Teleostei</taxon>
        <taxon>Neoteleostei</taxon>
        <taxon>Acanthomorphata</taxon>
        <taxon>Ovalentaria</taxon>
        <taxon>Atherinomorphae</taxon>
        <taxon>Cyprinodontiformes</taxon>
        <taxon>Poeciliidae</taxon>
        <taxon>Poeciliinae</taxon>
        <taxon>Xiphophorus</taxon>
    </lineage>
</organism>
<proteinExistence type="inferred from homology"/>
<dbReference type="GeneTree" id="ENSGT00390000014091"/>
<name>A0A3B5M5I8_9TELE</name>
<comment type="subcellular location">
    <subcellularLocation>
        <location evidence="1">Nucleus</location>
    </subcellularLocation>
</comment>
<dbReference type="InterPro" id="IPR018574">
    <property type="entry name" value="Structure-sp_endonuc_su_Slx4"/>
</dbReference>
<dbReference type="GO" id="GO:0006281">
    <property type="term" value="P:DNA repair"/>
    <property type="evidence" value="ECO:0007669"/>
    <property type="project" value="UniProtKB-KW"/>
</dbReference>
<dbReference type="CDD" id="cd22999">
    <property type="entry name" value="SAP_SLX4"/>
    <property type="match status" value="1"/>
</dbReference>
<keyword evidence="5" id="KW-0234">DNA repair</keyword>
<feature type="region of interest" description="Disordered" evidence="8">
    <location>
        <begin position="23"/>
        <end position="42"/>
    </location>
</feature>
<reference evidence="9" key="2">
    <citation type="submission" date="2025-09" db="UniProtKB">
        <authorList>
            <consortium name="Ensembl"/>
        </authorList>
    </citation>
    <scope>IDENTIFICATION</scope>
</reference>
<feature type="region of interest" description="Disordered" evidence="8">
    <location>
        <begin position="103"/>
        <end position="136"/>
    </location>
</feature>
<keyword evidence="10" id="KW-1185">Reference proteome</keyword>
<sequence>TTSEKPPCLLTIAVSELRKQKRFRPPVPITPTPHYSDMDTPELKNKLSSFGVRPLPKRQMVLKLKEIHQYTHQLTSSEEEEGEEAGLPLGRAVSCARFKEPTAPAAAASPVRTDQEEAGDPLSASQGSNASSTRNDEWFSGFSCDILPVRRSNPELALSSDGDSDSDVSSSQAASCLQDRLQAVRSFILSDSDLYSRILQYQPLVLSQLQQRLKAAGVRLGAAKLVDYLDSQCITFTTAKPGHQSRPNQGKGRKSI</sequence>
<dbReference type="GO" id="GO:0000712">
    <property type="term" value="P:resolution of meiotic recombination intermediates"/>
    <property type="evidence" value="ECO:0007669"/>
    <property type="project" value="TreeGrafter"/>
</dbReference>
<evidence type="ECO:0000256" key="6">
    <source>
        <dbReference type="ARBA" id="ARBA00023242"/>
    </source>
</evidence>
<accession>A0A3B5M5I8</accession>
<comment type="similarity">
    <text evidence="2">Belongs to the SLX4 family.</text>
</comment>
<keyword evidence="4" id="KW-0233">DNA recombination</keyword>
<evidence type="ECO:0000256" key="8">
    <source>
        <dbReference type="SAM" id="MobiDB-lite"/>
    </source>
</evidence>
<protein>
    <recommendedName>
        <fullName evidence="7">Structure-specific endonuclease subunit SLX4</fullName>
    </recommendedName>
</protein>
<dbReference type="PANTHER" id="PTHR21541">
    <property type="entry name" value="BTB POZ DOMAIN CONTAINING 12"/>
    <property type="match status" value="1"/>
</dbReference>
<evidence type="ECO:0000313" key="9">
    <source>
        <dbReference type="Ensembl" id="ENSXCOP00000019423.1"/>
    </source>
</evidence>
<dbReference type="Ensembl" id="ENSXCOT00000019661.1">
    <property type="protein sequence ID" value="ENSXCOP00000019423.1"/>
    <property type="gene ID" value="ENSXCOG00000014592.1"/>
</dbReference>
<evidence type="ECO:0000256" key="4">
    <source>
        <dbReference type="ARBA" id="ARBA00023172"/>
    </source>
</evidence>
<evidence type="ECO:0000256" key="5">
    <source>
        <dbReference type="ARBA" id="ARBA00023204"/>
    </source>
</evidence>
<dbReference type="GO" id="GO:0033557">
    <property type="term" value="C:Slx1-Slx4 complex"/>
    <property type="evidence" value="ECO:0007669"/>
    <property type="project" value="InterPro"/>
</dbReference>
<dbReference type="Pfam" id="PF09494">
    <property type="entry name" value="Slx4"/>
    <property type="match status" value="1"/>
</dbReference>
<dbReference type="PANTHER" id="PTHR21541:SF3">
    <property type="entry name" value="STRUCTURE-SPECIFIC ENDONUCLEASE SUBUNIT SLX4"/>
    <property type="match status" value="1"/>
</dbReference>
<dbReference type="AlphaFoldDB" id="A0A3B5M5I8"/>
<dbReference type="GO" id="GO:0006260">
    <property type="term" value="P:DNA replication"/>
    <property type="evidence" value="ECO:0007669"/>
    <property type="project" value="InterPro"/>
</dbReference>
<evidence type="ECO:0000313" key="10">
    <source>
        <dbReference type="Proteomes" id="UP000261380"/>
    </source>
</evidence>
<evidence type="ECO:0000256" key="1">
    <source>
        <dbReference type="ARBA" id="ARBA00004123"/>
    </source>
</evidence>
<reference evidence="9" key="1">
    <citation type="submission" date="2025-08" db="UniProtKB">
        <authorList>
            <consortium name="Ensembl"/>
        </authorList>
    </citation>
    <scope>IDENTIFICATION</scope>
</reference>
<evidence type="ECO:0000256" key="7">
    <source>
        <dbReference type="ARBA" id="ARBA00029496"/>
    </source>
</evidence>